<name>F3L2G5_9GAMM</name>
<evidence type="ECO:0000313" key="8">
    <source>
        <dbReference type="EMBL" id="EGG29444.1"/>
    </source>
</evidence>
<dbReference type="GO" id="GO:0032993">
    <property type="term" value="C:protein-DNA complex"/>
    <property type="evidence" value="ECO:0007669"/>
    <property type="project" value="TreeGrafter"/>
</dbReference>
<dbReference type="eggNOG" id="COG2916">
    <property type="taxonomic scope" value="Bacteria"/>
</dbReference>
<dbReference type="SUPFAM" id="SSF81273">
    <property type="entry name" value="H-NS histone-like proteins"/>
    <property type="match status" value="1"/>
</dbReference>
<feature type="coiled-coil region" evidence="5">
    <location>
        <begin position="29"/>
        <end position="68"/>
    </location>
</feature>
<gene>
    <name evidence="8" type="ORF">IMCC3088_1738</name>
</gene>
<dbReference type="EMBL" id="AEIG01000050">
    <property type="protein sequence ID" value="EGG29444.1"/>
    <property type="molecule type" value="Genomic_DNA"/>
</dbReference>
<dbReference type="Gene3D" id="1.10.287.1050">
    <property type="entry name" value="H-NS histone-like proteins"/>
    <property type="match status" value="1"/>
</dbReference>
<comment type="subcellular location">
    <subcellularLocation>
        <location evidence="1">Cytoplasm</location>
        <location evidence="1">Nucleoid</location>
    </subcellularLocation>
</comment>
<dbReference type="GO" id="GO:0003680">
    <property type="term" value="F:minor groove of adenine-thymine-rich DNA binding"/>
    <property type="evidence" value="ECO:0007669"/>
    <property type="project" value="TreeGrafter"/>
</dbReference>
<dbReference type="GO" id="GO:0009295">
    <property type="term" value="C:nucleoid"/>
    <property type="evidence" value="ECO:0007669"/>
    <property type="project" value="UniProtKB-SubCell"/>
</dbReference>
<dbReference type="InterPro" id="IPR027444">
    <property type="entry name" value="H-NS_C_dom"/>
</dbReference>
<dbReference type="Proteomes" id="UP000005615">
    <property type="component" value="Unassembled WGS sequence"/>
</dbReference>
<dbReference type="GO" id="GO:0000976">
    <property type="term" value="F:transcription cis-regulatory region binding"/>
    <property type="evidence" value="ECO:0007669"/>
    <property type="project" value="TreeGrafter"/>
</dbReference>
<dbReference type="PANTHER" id="PTHR38097:SF2">
    <property type="entry name" value="DNA-BINDING PROTEIN STPA"/>
    <property type="match status" value="1"/>
</dbReference>
<keyword evidence="4 8" id="KW-0238">DNA-binding</keyword>
<comment type="similarity">
    <text evidence="2">Belongs to the histone-like protein H-NS family.</text>
</comment>
<comment type="caution">
    <text evidence="8">The sequence shown here is derived from an EMBL/GenBank/DDBJ whole genome shotgun (WGS) entry which is preliminary data.</text>
</comment>
<evidence type="ECO:0000259" key="7">
    <source>
        <dbReference type="SMART" id="SM00528"/>
    </source>
</evidence>
<keyword evidence="9" id="KW-1185">Reference proteome</keyword>
<proteinExistence type="inferred from homology"/>
<organism evidence="8 9">
    <name type="scientific">Aequoribacter fuscus</name>
    <dbReference type="NCBI Taxonomy" id="2518989"/>
    <lineage>
        <taxon>Bacteria</taxon>
        <taxon>Pseudomonadati</taxon>
        <taxon>Pseudomonadota</taxon>
        <taxon>Gammaproteobacteria</taxon>
        <taxon>Cellvibrionales</taxon>
        <taxon>Halieaceae</taxon>
        <taxon>Aequoribacter</taxon>
    </lineage>
</organism>
<dbReference type="PANTHER" id="PTHR38097">
    <property type="match status" value="1"/>
</dbReference>
<evidence type="ECO:0000256" key="2">
    <source>
        <dbReference type="ARBA" id="ARBA00010610"/>
    </source>
</evidence>
<dbReference type="AlphaFoldDB" id="F3L2G5"/>
<dbReference type="Gene3D" id="4.10.430.10">
    <property type="entry name" value="Histone-like protein H-NS, C-terminal domain"/>
    <property type="match status" value="1"/>
</dbReference>
<dbReference type="GO" id="GO:0046983">
    <property type="term" value="F:protein dimerization activity"/>
    <property type="evidence" value="ECO:0007669"/>
    <property type="project" value="InterPro"/>
</dbReference>
<accession>F3L2G5</accession>
<dbReference type="InterPro" id="IPR054180">
    <property type="entry name" value="H-NS-like_N"/>
</dbReference>
<evidence type="ECO:0000256" key="1">
    <source>
        <dbReference type="ARBA" id="ARBA00004453"/>
    </source>
</evidence>
<evidence type="ECO:0000256" key="5">
    <source>
        <dbReference type="SAM" id="Coils"/>
    </source>
</evidence>
<evidence type="ECO:0000256" key="3">
    <source>
        <dbReference type="ARBA" id="ARBA00022490"/>
    </source>
</evidence>
<dbReference type="InterPro" id="IPR027454">
    <property type="entry name" value="Histone_HNS_N"/>
</dbReference>
<feature type="domain" description="DNA-binding protein H-NS-like C-terminal" evidence="7">
    <location>
        <begin position="89"/>
        <end position="135"/>
    </location>
</feature>
<protein>
    <submittedName>
        <fullName evidence="8">DNA-binding protein H-NS</fullName>
    </submittedName>
</protein>
<evidence type="ECO:0000256" key="4">
    <source>
        <dbReference type="ARBA" id="ARBA00023125"/>
    </source>
</evidence>
<feature type="region of interest" description="Disordered" evidence="6">
    <location>
        <begin position="69"/>
        <end position="92"/>
    </location>
</feature>
<dbReference type="Pfam" id="PF22470">
    <property type="entry name" value="Histone_HNS_N"/>
    <property type="match status" value="1"/>
</dbReference>
<evidence type="ECO:0000256" key="6">
    <source>
        <dbReference type="SAM" id="MobiDB-lite"/>
    </source>
</evidence>
<dbReference type="InterPro" id="IPR037150">
    <property type="entry name" value="H-NS_C_dom_sf"/>
</dbReference>
<keyword evidence="5" id="KW-0175">Coiled coil</keyword>
<dbReference type="Pfam" id="PF00816">
    <property type="entry name" value="Histone_HNS"/>
    <property type="match status" value="1"/>
</dbReference>
<dbReference type="SMART" id="SM00528">
    <property type="entry name" value="HNS"/>
    <property type="match status" value="1"/>
</dbReference>
<dbReference type="GO" id="GO:0005829">
    <property type="term" value="C:cytosol"/>
    <property type="evidence" value="ECO:0007669"/>
    <property type="project" value="TreeGrafter"/>
</dbReference>
<keyword evidence="3" id="KW-0963">Cytoplasm</keyword>
<sequence>MAKASAFDIYVKSKAKAKAEAKRLALHEVDKLIGILQSVKSELEQKEAEKAEKEKQANIERIQALLAQSGLTPEDLSPSPKRGGKKAKSKARGAVAPKYRLVVNGEEYLWTGRGRTPKVFQEYFDAGNSRESCEISN</sequence>
<dbReference type="STRING" id="2518989.IMCC3088_1738"/>
<dbReference type="RefSeq" id="WP_009575971.1">
    <property type="nucleotide sequence ID" value="NZ_AEIG01000050.1"/>
</dbReference>
<dbReference type="GO" id="GO:0003681">
    <property type="term" value="F:bent DNA binding"/>
    <property type="evidence" value="ECO:0007669"/>
    <property type="project" value="TreeGrafter"/>
</dbReference>
<reference evidence="8 9" key="1">
    <citation type="journal article" date="2011" name="J. Bacteriol.">
        <title>Genome sequence of strain IMCC3088, a proteorhodopsin-containing marine bacterium belonging to the OM60/NOR5 clade.</title>
        <authorList>
            <person name="Jang Y."/>
            <person name="Oh H.M."/>
            <person name="Kang I."/>
            <person name="Lee K."/>
            <person name="Yang S.J."/>
            <person name="Cho J.C."/>
        </authorList>
    </citation>
    <scope>NUCLEOTIDE SEQUENCE [LARGE SCALE GENOMIC DNA]</scope>
    <source>
        <strain evidence="8 9">IMCC3088</strain>
    </source>
</reference>
<feature type="compositionally biased region" description="Basic residues" evidence="6">
    <location>
        <begin position="82"/>
        <end position="91"/>
    </location>
</feature>
<evidence type="ECO:0000313" key="9">
    <source>
        <dbReference type="Proteomes" id="UP000005615"/>
    </source>
</evidence>
<dbReference type="GO" id="GO:0001217">
    <property type="term" value="F:DNA-binding transcription repressor activity"/>
    <property type="evidence" value="ECO:0007669"/>
    <property type="project" value="TreeGrafter"/>
</dbReference>